<accession>W4KCH1</accession>
<dbReference type="SUPFAM" id="SSF51430">
    <property type="entry name" value="NAD(P)-linked oxidoreductase"/>
    <property type="match status" value="1"/>
</dbReference>
<reference evidence="2 3" key="1">
    <citation type="journal article" date="2012" name="New Phytol.">
        <title>Insight into trade-off between wood decay and parasitism from the genome of a fungal forest pathogen.</title>
        <authorList>
            <person name="Olson A."/>
            <person name="Aerts A."/>
            <person name="Asiegbu F."/>
            <person name="Belbahri L."/>
            <person name="Bouzid O."/>
            <person name="Broberg A."/>
            <person name="Canback B."/>
            <person name="Coutinho P.M."/>
            <person name="Cullen D."/>
            <person name="Dalman K."/>
            <person name="Deflorio G."/>
            <person name="van Diepen L.T."/>
            <person name="Dunand C."/>
            <person name="Duplessis S."/>
            <person name="Durling M."/>
            <person name="Gonthier P."/>
            <person name="Grimwood J."/>
            <person name="Fossdal C.G."/>
            <person name="Hansson D."/>
            <person name="Henrissat B."/>
            <person name="Hietala A."/>
            <person name="Himmelstrand K."/>
            <person name="Hoffmeister D."/>
            <person name="Hogberg N."/>
            <person name="James T.Y."/>
            <person name="Karlsson M."/>
            <person name="Kohler A."/>
            <person name="Kues U."/>
            <person name="Lee Y.H."/>
            <person name="Lin Y.C."/>
            <person name="Lind M."/>
            <person name="Lindquist E."/>
            <person name="Lombard V."/>
            <person name="Lucas S."/>
            <person name="Lunden K."/>
            <person name="Morin E."/>
            <person name="Murat C."/>
            <person name="Park J."/>
            <person name="Raffaello T."/>
            <person name="Rouze P."/>
            <person name="Salamov A."/>
            <person name="Schmutz J."/>
            <person name="Solheim H."/>
            <person name="Stahlberg J."/>
            <person name="Velez H."/>
            <person name="de Vries R.P."/>
            <person name="Wiebenga A."/>
            <person name="Woodward S."/>
            <person name="Yakovlev I."/>
            <person name="Garbelotto M."/>
            <person name="Martin F."/>
            <person name="Grigoriev I.V."/>
            <person name="Stenlid J."/>
        </authorList>
    </citation>
    <scope>NUCLEOTIDE SEQUENCE [LARGE SCALE GENOMIC DNA]</scope>
    <source>
        <strain evidence="2 3">TC 32-1</strain>
    </source>
</reference>
<dbReference type="InterPro" id="IPR023210">
    <property type="entry name" value="NADP_OxRdtase_dom"/>
</dbReference>
<dbReference type="AlphaFoldDB" id="W4KCH1"/>
<protein>
    <recommendedName>
        <fullName evidence="1">NADP-dependent oxidoreductase domain-containing protein</fullName>
    </recommendedName>
</protein>
<evidence type="ECO:0000259" key="1">
    <source>
        <dbReference type="Pfam" id="PF00248"/>
    </source>
</evidence>
<dbReference type="InterPro" id="IPR036812">
    <property type="entry name" value="NAD(P)_OxRdtase_dom_sf"/>
</dbReference>
<evidence type="ECO:0000313" key="3">
    <source>
        <dbReference type="Proteomes" id="UP000030671"/>
    </source>
</evidence>
<dbReference type="STRING" id="747525.W4KCH1"/>
<dbReference type="RefSeq" id="XP_009543341.1">
    <property type="nucleotide sequence ID" value="XM_009545046.1"/>
</dbReference>
<dbReference type="eggNOG" id="KOG1575">
    <property type="taxonomic scope" value="Eukaryota"/>
</dbReference>
<dbReference type="EMBL" id="KI925456">
    <property type="protein sequence ID" value="ETW83562.1"/>
    <property type="molecule type" value="Genomic_DNA"/>
</dbReference>
<dbReference type="Pfam" id="PF00248">
    <property type="entry name" value="Aldo_ket_red"/>
    <property type="match status" value="1"/>
</dbReference>
<keyword evidence="3" id="KW-1185">Reference proteome</keyword>
<gene>
    <name evidence="2" type="ORF">HETIRDRAFT_312164</name>
</gene>
<dbReference type="Proteomes" id="UP000030671">
    <property type="component" value="Unassembled WGS sequence"/>
</dbReference>
<dbReference type="OrthoDB" id="48988at2759"/>
<organism evidence="2 3">
    <name type="scientific">Heterobasidion irregulare (strain TC 32-1)</name>
    <dbReference type="NCBI Taxonomy" id="747525"/>
    <lineage>
        <taxon>Eukaryota</taxon>
        <taxon>Fungi</taxon>
        <taxon>Dikarya</taxon>
        <taxon>Basidiomycota</taxon>
        <taxon>Agaricomycotina</taxon>
        <taxon>Agaricomycetes</taxon>
        <taxon>Russulales</taxon>
        <taxon>Bondarzewiaceae</taxon>
        <taxon>Heterobasidion</taxon>
        <taxon>Heterobasidion annosum species complex</taxon>
    </lineage>
</organism>
<dbReference type="Gene3D" id="3.20.20.100">
    <property type="entry name" value="NADP-dependent oxidoreductase domain"/>
    <property type="match status" value="1"/>
</dbReference>
<dbReference type="HOGENOM" id="CLU_3068940_0_0_1"/>
<name>W4KCH1_HETIT</name>
<feature type="domain" description="NADP-dependent oxidoreductase" evidence="1">
    <location>
        <begin position="2"/>
        <end position="40"/>
    </location>
</feature>
<evidence type="ECO:0000313" key="2">
    <source>
        <dbReference type="EMBL" id="ETW83562.1"/>
    </source>
</evidence>
<dbReference type="KEGG" id="hir:HETIRDRAFT_312164"/>
<dbReference type="GeneID" id="20669929"/>
<dbReference type="InParanoid" id="W4KCH1"/>
<proteinExistence type="predicted"/>
<sequence>MQNHYNVAYREEEREMMPLLKHLGVGTIPWSLLARGATTRPLSETTNRAKNDH</sequence>